<dbReference type="KEGG" id="nps:KRR39_01570"/>
<evidence type="ECO:0000313" key="18">
    <source>
        <dbReference type="EMBL" id="QWZ08585.1"/>
    </source>
</evidence>
<dbReference type="InterPro" id="IPR002121">
    <property type="entry name" value="HRDC_dom"/>
</dbReference>
<evidence type="ECO:0000256" key="6">
    <source>
        <dbReference type="ARBA" id="ARBA00022840"/>
    </source>
</evidence>
<evidence type="ECO:0000256" key="5">
    <source>
        <dbReference type="ARBA" id="ARBA00022806"/>
    </source>
</evidence>
<dbReference type="FunFam" id="3.40.50.300:FF:001181">
    <property type="entry name" value="DNA helicase"/>
    <property type="match status" value="1"/>
</dbReference>
<feature type="domain" description="UvrD-like helicase ATP-binding" evidence="16">
    <location>
        <begin position="12"/>
        <end position="293"/>
    </location>
</feature>
<proteinExistence type="predicted"/>
<keyword evidence="3" id="KW-0227">DNA damage</keyword>
<protein>
    <recommendedName>
        <fullName evidence="11">DNA 3'-5' helicase</fullName>
        <ecNumber evidence="11">5.6.2.4</ecNumber>
    </recommendedName>
</protein>
<evidence type="ECO:0000256" key="8">
    <source>
        <dbReference type="ARBA" id="ARBA00023204"/>
    </source>
</evidence>
<dbReference type="GO" id="GO:0016787">
    <property type="term" value="F:hydrolase activity"/>
    <property type="evidence" value="ECO:0007669"/>
    <property type="project" value="UniProtKB-UniRule"/>
</dbReference>
<dbReference type="EC" id="5.6.2.4" evidence="11"/>
<dbReference type="Pfam" id="PF00570">
    <property type="entry name" value="HRDC"/>
    <property type="match status" value="1"/>
</dbReference>
<keyword evidence="6 13" id="KW-0067">ATP-binding</keyword>
<evidence type="ECO:0000256" key="14">
    <source>
        <dbReference type="SAM" id="MobiDB-lite"/>
    </source>
</evidence>
<dbReference type="PROSITE" id="PS51198">
    <property type="entry name" value="UVRD_HELICASE_ATP_BIND"/>
    <property type="match status" value="1"/>
</dbReference>
<dbReference type="AlphaFoldDB" id="A0A975Y0L8"/>
<evidence type="ECO:0000259" key="15">
    <source>
        <dbReference type="PROSITE" id="PS50967"/>
    </source>
</evidence>
<dbReference type="GO" id="GO:0033202">
    <property type="term" value="C:DNA helicase complex"/>
    <property type="evidence" value="ECO:0007669"/>
    <property type="project" value="TreeGrafter"/>
</dbReference>
<evidence type="ECO:0000259" key="16">
    <source>
        <dbReference type="PROSITE" id="PS51198"/>
    </source>
</evidence>
<dbReference type="RefSeq" id="WP_216940113.1">
    <property type="nucleotide sequence ID" value="NZ_CP077062.1"/>
</dbReference>
<dbReference type="GO" id="GO:0043138">
    <property type="term" value="F:3'-5' DNA helicase activity"/>
    <property type="evidence" value="ECO:0007669"/>
    <property type="project" value="UniProtKB-EC"/>
</dbReference>
<evidence type="ECO:0000256" key="11">
    <source>
        <dbReference type="ARBA" id="ARBA00034808"/>
    </source>
</evidence>
<evidence type="ECO:0000256" key="2">
    <source>
        <dbReference type="ARBA" id="ARBA00022741"/>
    </source>
</evidence>
<keyword evidence="19" id="KW-1185">Reference proteome</keyword>
<keyword evidence="9" id="KW-0413">Isomerase</keyword>
<dbReference type="Proteomes" id="UP000683575">
    <property type="component" value="Chromosome"/>
</dbReference>
<keyword evidence="2 13" id="KW-0547">Nucleotide-binding</keyword>
<dbReference type="GO" id="GO:0005524">
    <property type="term" value="F:ATP binding"/>
    <property type="evidence" value="ECO:0007669"/>
    <property type="project" value="UniProtKB-UniRule"/>
</dbReference>
<keyword evidence="4 13" id="KW-0378">Hydrolase</keyword>
<evidence type="ECO:0000313" key="19">
    <source>
        <dbReference type="Proteomes" id="UP000683575"/>
    </source>
</evidence>
<keyword evidence="8" id="KW-0234">DNA repair</keyword>
<evidence type="ECO:0000256" key="9">
    <source>
        <dbReference type="ARBA" id="ARBA00023235"/>
    </source>
</evidence>
<feature type="domain" description="UvrD-like helicase C-terminal" evidence="17">
    <location>
        <begin position="294"/>
        <end position="540"/>
    </location>
</feature>
<dbReference type="PROSITE" id="PS50967">
    <property type="entry name" value="HRDC"/>
    <property type="match status" value="1"/>
</dbReference>
<dbReference type="EMBL" id="CP077062">
    <property type="protein sequence ID" value="QWZ08585.1"/>
    <property type="molecule type" value="Genomic_DNA"/>
</dbReference>
<comment type="catalytic activity">
    <reaction evidence="10">
        <text>Couples ATP hydrolysis with the unwinding of duplex DNA by translocating in the 3'-5' direction.</text>
        <dbReference type="EC" id="5.6.2.4"/>
    </reaction>
</comment>
<keyword evidence="5 13" id="KW-0347">Helicase</keyword>
<evidence type="ECO:0000259" key="17">
    <source>
        <dbReference type="PROSITE" id="PS51217"/>
    </source>
</evidence>
<gene>
    <name evidence="18" type="ORF">KRR39_01570</name>
</gene>
<organism evidence="18 19">
    <name type="scientific">Nocardioides panacis</name>
    <dbReference type="NCBI Taxonomy" id="2849501"/>
    <lineage>
        <taxon>Bacteria</taxon>
        <taxon>Bacillati</taxon>
        <taxon>Actinomycetota</taxon>
        <taxon>Actinomycetes</taxon>
        <taxon>Propionibacteriales</taxon>
        <taxon>Nocardioidaceae</taxon>
        <taxon>Nocardioides</taxon>
    </lineage>
</organism>
<dbReference type="PANTHER" id="PTHR11070">
    <property type="entry name" value="UVRD / RECB / PCRA DNA HELICASE FAMILY MEMBER"/>
    <property type="match status" value="1"/>
</dbReference>
<evidence type="ECO:0000256" key="7">
    <source>
        <dbReference type="ARBA" id="ARBA00023125"/>
    </source>
</evidence>
<dbReference type="GO" id="GO:0005829">
    <property type="term" value="C:cytosol"/>
    <property type="evidence" value="ECO:0007669"/>
    <property type="project" value="TreeGrafter"/>
</dbReference>
<dbReference type="Pfam" id="PF00580">
    <property type="entry name" value="UvrD-helicase"/>
    <property type="match status" value="1"/>
</dbReference>
<dbReference type="FunFam" id="1.10.150.80:FF:000002">
    <property type="entry name" value="ATP-dependent DNA helicase RecQ"/>
    <property type="match status" value="1"/>
</dbReference>
<dbReference type="Pfam" id="PF13361">
    <property type="entry name" value="UvrD_C"/>
    <property type="match status" value="2"/>
</dbReference>
<evidence type="ECO:0000256" key="1">
    <source>
        <dbReference type="ARBA" id="ARBA00001946"/>
    </source>
</evidence>
<dbReference type="PROSITE" id="PS51217">
    <property type="entry name" value="UVRD_HELICASE_CTER"/>
    <property type="match status" value="1"/>
</dbReference>
<evidence type="ECO:0000256" key="13">
    <source>
        <dbReference type="PROSITE-ProRule" id="PRU00560"/>
    </source>
</evidence>
<evidence type="ECO:0000256" key="3">
    <source>
        <dbReference type="ARBA" id="ARBA00022763"/>
    </source>
</evidence>
<comment type="cofactor">
    <cofactor evidence="1">
        <name>Mg(2+)</name>
        <dbReference type="ChEBI" id="CHEBI:18420"/>
    </cofactor>
</comment>
<feature type="binding site" evidence="13">
    <location>
        <begin position="33"/>
        <end position="40"/>
    </location>
    <ligand>
        <name>ATP</name>
        <dbReference type="ChEBI" id="CHEBI:30616"/>
    </ligand>
</feature>
<dbReference type="GO" id="GO:0000725">
    <property type="term" value="P:recombinational repair"/>
    <property type="evidence" value="ECO:0007669"/>
    <property type="project" value="TreeGrafter"/>
</dbReference>
<dbReference type="InterPro" id="IPR014017">
    <property type="entry name" value="DNA_helicase_UvrD-like_C"/>
</dbReference>
<reference evidence="18" key="1">
    <citation type="submission" date="2021-06" db="EMBL/GenBank/DDBJ databases">
        <title>Complete genome sequence of Nocardioides sp. G188.</title>
        <authorList>
            <person name="Im W.-T."/>
        </authorList>
    </citation>
    <scope>NUCLEOTIDE SEQUENCE</scope>
    <source>
        <strain evidence="18">G188</strain>
    </source>
</reference>
<name>A0A975Y0L8_9ACTN</name>
<dbReference type="InterPro" id="IPR000212">
    <property type="entry name" value="DNA_helicase_UvrD/REP"/>
</dbReference>
<evidence type="ECO:0000256" key="12">
    <source>
        <dbReference type="ARBA" id="ARBA00048988"/>
    </source>
</evidence>
<dbReference type="SMART" id="SM00341">
    <property type="entry name" value="HRDC"/>
    <property type="match status" value="1"/>
</dbReference>
<dbReference type="PANTHER" id="PTHR11070:SF69">
    <property type="entry name" value="ATP-DEPENDENT DNA HELICASE UVRD2"/>
    <property type="match status" value="1"/>
</dbReference>
<evidence type="ECO:0000256" key="4">
    <source>
        <dbReference type="ARBA" id="ARBA00022801"/>
    </source>
</evidence>
<accession>A0A975Y0L8</accession>
<evidence type="ECO:0000256" key="10">
    <source>
        <dbReference type="ARBA" id="ARBA00034617"/>
    </source>
</evidence>
<sequence>MHAATSADQLLDALDPEQRAVASALRGPVRVLAGAGTGKTRAITHRIAYGVASGVYNPHEVLAVTFTTRAAGEMRTRLRALGAGGVQARTFHSAALRQARFFWPRVYGGDLPALTESKLGLIGNAARRNRVQTDQSTLRDLASEVEWAKVSNVRPDDYPRIAEARGRTVSGQDAATVARVFATYEDVKREQGRMDMEDVLLCAAALLAEDERVAAQVRQQYKWFVVDEFQDVSPIQSALLDLWLGGRDDLCVVGDPAQTIYSFAGANSSFLLDFPKKHARTTSVELVRNYRSTPQVVNAANRLLAGTSSAGVQLRSQQESGHEIVFAEHSDEVAEAEQVAADIRAMIDAGTPAREIAVLFRINAQSEAFEEAFVARSVPYVLRGAARFFERAEVKQAVTLLRGNARGGEGSGGGLVEDVRAVLSGMGWSEKPPTGRGNARDRWESLQAIVSQGEELLAGRADATLADFVAELDRRATEQHAPVAEGVTLATLHAAKGLEWDVVFVAGMQEGTMPIIYAEGPAAVEEERRLLYVGMTRARARLTVSWSLARTPGGRSSRKPSRFLAGLRPTSVSEAAPARGPSSRIRRTVAHCRECGTPLGTTAERKRGRCEGCPASYDEELFERLRAWRASRAAQERVPAYVVFTDLTLEAIAEVQPADPQALLRINGIGASKLTKYGDEVLAVVAGDEVLHDGAPPVPDEAPAAD</sequence>
<comment type="catalytic activity">
    <reaction evidence="12">
        <text>ATP + H2O = ADP + phosphate + H(+)</text>
        <dbReference type="Rhea" id="RHEA:13065"/>
        <dbReference type="ChEBI" id="CHEBI:15377"/>
        <dbReference type="ChEBI" id="CHEBI:15378"/>
        <dbReference type="ChEBI" id="CHEBI:30616"/>
        <dbReference type="ChEBI" id="CHEBI:43474"/>
        <dbReference type="ChEBI" id="CHEBI:456216"/>
        <dbReference type="EC" id="5.6.2.4"/>
    </reaction>
</comment>
<dbReference type="InterPro" id="IPR014016">
    <property type="entry name" value="UvrD-like_ATP-bd"/>
</dbReference>
<dbReference type="GO" id="GO:0003677">
    <property type="term" value="F:DNA binding"/>
    <property type="evidence" value="ECO:0007669"/>
    <property type="project" value="UniProtKB-KW"/>
</dbReference>
<dbReference type="CDD" id="cd18807">
    <property type="entry name" value="SF1_C_UvrD"/>
    <property type="match status" value="1"/>
</dbReference>
<feature type="domain" description="HRDC" evidence="15">
    <location>
        <begin position="615"/>
        <end position="695"/>
    </location>
</feature>
<feature type="region of interest" description="Disordered" evidence="14">
    <location>
        <begin position="550"/>
        <end position="580"/>
    </location>
</feature>
<dbReference type="CDD" id="cd17932">
    <property type="entry name" value="DEXQc_UvrD"/>
    <property type="match status" value="1"/>
</dbReference>
<keyword evidence="7" id="KW-0238">DNA-binding</keyword>